<evidence type="ECO:0000256" key="1">
    <source>
        <dbReference type="ARBA" id="ARBA00001917"/>
    </source>
</evidence>
<dbReference type="PANTHER" id="PTHR42917">
    <property type="entry name" value="2,4-DIENOYL-COA REDUCTASE"/>
    <property type="match status" value="1"/>
</dbReference>
<dbReference type="SUPFAM" id="SSF51905">
    <property type="entry name" value="FAD/NAD(P)-binding domain"/>
    <property type="match status" value="1"/>
</dbReference>
<evidence type="ECO:0000256" key="9">
    <source>
        <dbReference type="ARBA" id="ARBA00023014"/>
    </source>
</evidence>
<dbReference type="Gene3D" id="3.20.20.70">
    <property type="entry name" value="Aldolase class I"/>
    <property type="match status" value="1"/>
</dbReference>
<dbReference type="Pfam" id="PF00724">
    <property type="entry name" value="Oxidored_FMN"/>
    <property type="match status" value="1"/>
</dbReference>
<protein>
    <submittedName>
        <fullName evidence="12">NADH oxidase</fullName>
        <ecNumber evidence="12">1.-.-.-</ecNumber>
    </submittedName>
</protein>
<evidence type="ECO:0000256" key="4">
    <source>
        <dbReference type="ARBA" id="ARBA00022630"/>
    </source>
</evidence>
<keyword evidence="9" id="KW-0411">Iron-sulfur</keyword>
<keyword evidence="4" id="KW-0285">Flavoprotein</keyword>
<evidence type="ECO:0000256" key="3">
    <source>
        <dbReference type="ARBA" id="ARBA00011048"/>
    </source>
</evidence>
<keyword evidence="7 12" id="KW-0560">Oxidoreductase</keyword>
<dbReference type="PRINTS" id="PR00368">
    <property type="entry name" value="FADPNR"/>
</dbReference>
<keyword evidence="5" id="KW-0288">FMN</keyword>
<feature type="domain" description="NADH:flavin oxidoreductase/NADH oxidase N-terminal" evidence="10">
    <location>
        <begin position="9"/>
        <end position="344"/>
    </location>
</feature>
<evidence type="ECO:0000256" key="5">
    <source>
        <dbReference type="ARBA" id="ARBA00022643"/>
    </source>
</evidence>
<evidence type="ECO:0000256" key="6">
    <source>
        <dbReference type="ARBA" id="ARBA00022723"/>
    </source>
</evidence>
<dbReference type="Proteomes" id="UP000216052">
    <property type="component" value="Chromosome"/>
</dbReference>
<dbReference type="SUPFAM" id="SSF51395">
    <property type="entry name" value="FMN-linked oxidoreductases"/>
    <property type="match status" value="1"/>
</dbReference>
<evidence type="ECO:0000256" key="7">
    <source>
        <dbReference type="ARBA" id="ARBA00023002"/>
    </source>
</evidence>
<dbReference type="Gene3D" id="3.40.50.720">
    <property type="entry name" value="NAD(P)-binding Rossmann-like Domain"/>
    <property type="match status" value="1"/>
</dbReference>
<organism evidence="12 13">
    <name type="scientific">Sporomusa acidovorans (strain ATCC 49682 / DSM 3132 / Mol)</name>
    <dbReference type="NCBI Taxonomy" id="1123286"/>
    <lineage>
        <taxon>Bacteria</taxon>
        <taxon>Bacillati</taxon>
        <taxon>Bacillota</taxon>
        <taxon>Negativicutes</taxon>
        <taxon>Selenomonadales</taxon>
        <taxon>Sporomusaceae</taxon>
        <taxon>Sporomusa</taxon>
    </lineage>
</organism>
<accession>A0ABZ3J9I7</accession>
<gene>
    <name evidence="12" type="ORF">SPACI_051920</name>
</gene>
<comment type="similarity">
    <text evidence="3">In the N-terminal section; belongs to the NADH:flavin oxidoreductase/NADH oxidase family.</text>
</comment>
<dbReference type="PRINTS" id="PR00411">
    <property type="entry name" value="PNDRDTASEI"/>
</dbReference>
<reference evidence="12" key="1">
    <citation type="submission" date="2024-05" db="EMBL/GenBank/DDBJ databases">
        <title>Isolation and characterization of Sporomusa carbonis sp. nov., a carboxydotrophic hydrogenogen in the genus of Sporomusa isolated from a charcoal burning pile.</title>
        <authorList>
            <person name="Boeer T."/>
            <person name="Rosenbaum F."/>
            <person name="Eysell L."/>
            <person name="Mueller V."/>
            <person name="Daniel R."/>
            <person name="Poehlein A."/>
        </authorList>
    </citation>
    <scope>NUCLEOTIDE SEQUENCE [LARGE SCALE GENOMIC DNA]</scope>
    <source>
        <strain evidence="12">DSM 3132</strain>
    </source>
</reference>
<dbReference type="GO" id="GO:0016491">
    <property type="term" value="F:oxidoreductase activity"/>
    <property type="evidence" value="ECO:0007669"/>
    <property type="project" value="UniProtKB-KW"/>
</dbReference>
<dbReference type="InterPro" id="IPR051793">
    <property type="entry name" value="NADH:flavin_oxidoreductase"/>
</dbReference>
<dbReference type="Gene3D" id="3.50.50.60">
    <property type="entry name" value="FAD/NAD(P)-binding domain"/>
    <property type="match status" value="1"/>
</dbReference>
<dbReference type="InterPro" id="IPR001155">
    <property type="entry name" value="OxRdtase_FMN_N"/>
</dbReference>
<keyword evidence="13" id="KW-1185">Reference proteome</keyword>
<dbReference type="InterPro" id="IPR023753">
    <property type="entry name" value="FAD/NAD-binding_dom"/>
</dbReference>
<feature type="domain" description="FAD/NAD(P)-binding" evidence="11">
    <location>
        <begin position="390"/>
        <end position="633"/>
    </location>
</feature>
<dbReference type="PANTHER" id="PTHR42917:SF2">
    <property type="entry name" value="2,4-DIENOYL-COA REDUCTASE [(2E)-ENOYL-COA-PRODUCING]"/>
    <property type="match status" value="1"/>
</dbReference>
<evidence type="ECO:0000259" key="10">
    <source>
        <dbReference type="Pfam" id="PF00724"/>
    </source>
</evidence>
<evidence type="ECO:0000313" key="13">
    <source>
        <dbReference type="Proteomes" id="UP000216052"/>
    </source>
</evidence>
<name>A0ABZ3J9I7_SPOA4</name>
<keyword evidence="6" id="KW-0479">Metal-binding</keyword>
<keyword evidence="8" id="KW-0408">Iron</keyword>
<dbReference type="InterPro" id="IPR013785">
    <property type="entry name" value="Aldolase_TIM"/>
</dbReference>
<proteinExistence type="inferred from homology"/>
<comment type="cofactor">
    <cofactor evidence="2">
        <name>[4Fe-4S] cluster</name>
        <dbReference type="ChEBI" id="CHEBI:49883"/>
    </cofactor>
</comment>
<comment type="cofactor">
    <cofactor evidence="1">
        <name>FMN</name>
        <dbReference type="ChEBI" id="CHEBI:58210"/>
    </cofactor>
</comment>
<dbReference type="Pfam" id="PF07992">
    <property type="entry name" value="Pyr_redox_2"/>
    <property type="match status" value="1"/>
</dbReference>
<evidence type="ECO:0000256" key="2">
    <source>
        <dbReference type="ARBA" id="ARBA00001966"/>
    </source>
</evidence>
<evidence type="ECO:0000259" key="11">
    <source>
        <dbReference type="Pfam" id="PF07992"/>
    </source>
</evidence>
<sequence>MNELKYKHLYEPIQLGKVLFRNRIFASPQDYPGLTDDRFLTEEATYFYERKAVGGFASVCVGDMMVDYKTGRSHLFQMRGNDILGKANLTRTSTAIKRHGAVAAIELVHAGQNANLDLMPDNNGFVYGLVDGMRPDGVEIQAMNDEQIEDLIMAYSDAAAFARQCGFGMITLHGGHGWQIAQFISPRDNKRRDKWGGSIENRMRFPLTVIEAIRKRIGNTVPIEFRMSGTECLPDGYEIDEGVKIAQALDSKVDLIHVSVGHHEIDAAAMVTHPPMFLPDGCNVKYAAEIKKYIKTPVATVGALTNPEMMEEIIASGQADIVALGRQSLADPDLPIKARIGLETEINPCLRCFNCFSNSTVGGVFYCAVNPEIGREQASMTEMPPRHKKTVLVAGGGVGGMQAALTAAKRGHKVILCEKTDKLGGALLCEEKVPFKSNLAIYLKHQVAKVARAPIEVHLNTEVTPEVARSFQPDVIIAALGARPMVPSIKGIAGENVAGAEEVYYHPEIAGNNAVIMGGGLVGLELGIFLAQTGHRITIVEMATGTIATPPAANGTSGRMSGIMDMSLGHPLVHGVALMEQLKKLPNMLIYVSTKAVEITATGLIIEDSDGIRTITADTVIYAIGQKPLREEADALAGCAPEFYQLGDCVTPKNIYEATSVAYQIATDIGRF</sequence>
<dbReference type="InterPro" id="IPR036188">
    <property type="entry name" value="FAD/NAD-bd_sf"/>
</dbReference>
<dbReference type="EC" id="1.-.-.-" evidence="12"/>
<evidence type="ECO:0000256" key="8">
    <source>
        <dbReference type="ARBA" id="ARBA00023004"/>
    </source>
</evidence>
<dbReference type="CDD" id="cd02803">
    <property type="entry name" value="OYE_like_FMN_family"/>
    <property type="match status" value="1"/>
</dbReference>
<evidence type="ECO:0000313" key="12">
    <source>
        <dbReference type="EMBL" id="XFO75077.1"/>
    </source>
</evidence>
<dbReference type="EMBL" id="CP155571">
    <property type="protein sequence ID" value="XFO75077.1"/>
    <property type="molecule type" value="Genomic_DNA"/>
</dbReference>